<comment type="caution">
    <text evidence="1">The sequence shown here is derived from an EMBL/GenBank/DDBJ whole genome shotgun (WGS) entry which is preliminary data.</text>
</comment>
<name>A0A8X7XH55_POLSE</name>
<dbReference type="PANTHER" id="PTHR45913:SF19">
    <property type="entry name" value="LOW QUALITY PROTEIN: ZINC FINGER BED DOMAIN-CONTAINING PROTEIN 5-LIKE"/>
    <property type="match status" value="1"/>
</dbReference>
<gene>
    <name evidence="1" type="primary">Zbed8_0</name>
    <name evidence="1" type="ORF">GTO96_0015130</name>
</gene>
<dbReference type="AlphaFoldDB" id="A0A8X7XH55"/>
<dbReference type="EMBL" id="JAATIS010000485">
    <property type="protein sequence ID" value="KAG2468113.1"/>
    <property type="molecule type" value="Genomic_DNA"/>
</dbReference>
<evidence type="ECO:0000313" key="1">
    <source>
        <dbReference type="EMBL" id="KAG2468113.1"/>
    </source>
</evidence>
<evidence type="ECO:0000313" key="2">
    <source>
        <dbReference type="Proteomes" id="UP000886611"/>
    </source>
</evidence>
<reference evidence="1 2" key="1">
    <citation type="journal article" date="2021" name="Cell">
        <title>Tracing the genetic footprints of vertebrate landing in non-teleost ray-finned fishes.</title>
        <authorList>
            <person name="Bi X."/>
            <person name="Wang K."/>
            <person name="Yang L."/>
            <person name="Pan H."/>
            <person name="Jiang H."/>
            <person name="Wei Q."/>
            <person name="Fang M."/>
            <person name="Yu H."/>
            <person name="Zhu C."/>
            <person name="Cai Y."/>
            <person name="He Y."/>
            <person name="Gan X."/>
            <person name="Zeng H."/>
            <person name="Yu D."/>
            <person name="Zhu Y."/>
            <person name="Jiang H."/>
            <person name="Qiu Q."/>
            <person name="Yang H."/>
            <person name="Zhang Y.E."/>
            <person name="Wang W."/>
            <person name="Zhu M."/>
            <person name="He S."/>
            <person name="Zhang G."/>
        </authorList>
    </citation>
    <scope>NUCLEOTIDE SEQUENCE [LARGE SCALE GENOMIC DNA]</scope>
    <source>
        <strain evidence="1">Bchr_013</strain>
    </source>
</reference>
<dbReference type="PANTHER" id="PTHR45913">
    <property type="entry name" value="EPM2A-INTERACTING PROTEIN 1"/>
    <property type="match status" value="1"/>
</dbReference>
<proteinExistence type="predicted"/>
<feature type="non-terminal residue" evidence="1">
    <location>
        <position position="110"/>
    </location>
</feature>
<protein>
    <submittedName>
        <fullName evidence="1">ZBED8 protein</fullName>
    </submittedName>
</protein>
<feature type="non-terminal residue" evidence="1">
    <location>
        <position position="1"/>
    </location>
</feature>
<keyword evidence="2" id="KW-1185">Reference proteome</keyword>
<sequence>MRDEDEDKEHLIEMQACQAMKLLYESSSLKTICCSVQTGYSTLAKRALKVLVPFATSWLSESGFSSLLYIKNKYRNALNPENDLRISLTHKEPRFEEIITKKRQEKSQRT</sequence>
<accession>A0A8X7XH55</accession>
<organism evidence="1 2">
    <name type="scientific">Polypterus senegalus</name>
    <name type="common">Senegal bichir</name>
    <dbReference type="NCBI Taxonomy" id="55291"/>
    <lineage>
        <taxon>Eukaryota</taxon>
        <taxon>Metazoa</taxon>
        <taxon>Chordata</taxon>
        <taxon>Craniata</taxon>
        <taxon>Vertebrata</taxon>
        <taxon>Euteleostomi</taxon>
        <taxon>Actinopterygii</taxon>
        <taxon>Polypteriformes</taxon>
        <taxon>Polypteridae</taxon>
        <taxon>Polypterus</taxon>
    </lineage>
</organism>
<dbReference type="Proteomes" id="UP000886611">
    <property type="component" value="Unassembled WGS sequence"/>
</dbReference>